<proteinExistence type="predicted"/>
<protein>
    <recommendedName>
        <fullName evidence="1">RNA helicase</fullName>
        <ecNumber evidence="1">3.6.4.13</ecNumber>
    </recommendedName>
</protein>
<evidence type="ECO:0000256" key="5">
    <source>
        <dbReference type="ARBA" id="ARBA00022806"/>
    </source>
</evidence>
<evidence type="ECO:0000256" key="1">
    <source>
        <dbReference type="ARBA" id="ARBA00012552"/>
    </source>
</evidence>
<keyword evidence="5" id="KW-0347">Helicase</keyword>
<keyword evidence="2" id="KW-0677">Repeat</keyword>
<dbReference type="InterPro" id="IPR014001">
    <property type="entry name" value="Helicase_ATP-bd"/>
</dbReference>
<evidence type="ECO:0000256" key="2">
    <source>
        <dbReference type="ARBA" id="ARBA00022737"/>
    </source>
</evidence>
<comment type="caution">
    <text evidence="10">The sequence shown here is derived from an EMBL/GenBank/DDBJ whole genome shotgun (WGS) entry which is preliminary data.</text>
</comment>
<evidence type="ECO:0000256" key="6">
    <source>
        <dbReference type="ARBA" id="ARBA00022840"/>
    </source>
</evidence>
<dbReference type="PANTHER" id="PTHR22655:SF2">
    <property type="entry name" value="ATP-DEPENDENT RNA HELICASE TDRD12-RELATED"/>
    <property type="match status" value="1"/>
</dbReference>
<gene>
    <name evidence="10" type="ORF">M5D96_012336</name>
</gene>
<dbReference type="Gene3D" id="3.40.50.300">
    <property type="entry name" value="P-loop containing nucleotide triphosphate hydrolases"/>
    <property type="match status" value="1"/>
</dbReference>
<name>A0A9Q0BKC9_9MUSC</name>
<keyword evidence="3" id="KW-0547">Nucleotide-binding</keyword>
<feature type="domain" description="Helicase ATP-binding" evidence="9">
    <location>
        <begin position="80"/>
        <end position="277"/>
    </location>
</feature>
<dbReference type="GO" id="GO:0005524">
    <property type="term" value="F:ATP binding"/>
    <property type="evidence" value="ECO:0007669"/>
    <property type="project" value="UniProtKB-KW"/>
</dbReference>
<dbReference type="InterPro" id="IPR027417">
    <property type="entry name" value="P-loop_NTPase"/>
</dbReference>
<dbReference type="Proteomes" id="UP001059596">
    <property type="component" value="Unassembled WGS sequence"/>
</dbReference>
<sequence>MEDFKKIWQRNCSSSSSNAKDVIRPLVEDNCSEFVLAHARRELRPARQFTEVCLLPHILERMRKLGLDKLLRLQSYTWPHLAGGAEQGAMIVGASGSGRTLAYMPPVCHAVFKAITESMSQLKDLEPGAWPQGQLGPIALILVPDLGRVRQVSDLCHALLPRAFNEECFTLTLNVPSTKSSEFFLRLLNGVGCLVTTPTQLVWLWQEAPCLRRFSDLQFLVYDDVDLMSADQLEGVQKVLRKIMPLTHSPQVVMVSQSYSSTLMAKLRALNGNPALVIGDIMEAALYGGTRMNVSLVRSSAKVNAVVQLLRQRPPHEYRTVIHCVDDWHMQRLEKALRDQAYNCQPYYQNSNLPALQQVPNSRGVILLCTDNCKELSIRDAHTLIHYSMSDSWSKFKMRHLMLSGNLSNSLAAKANPVKVPLHSLVLLDENNHQELPLLVDFVQLHQEVDPGVVAVAKRIRQEMDKAKSDQQALCSQILVLGKCYDPVCQDRHNVSHLDRRPDHIPASGDVKVQLVKVYSPTHFCVRLLEHMPLQGSWQTLPHPEVQEIRMLHKLEMASTHYWPPVVGAICIYQSTIAKERVRVLAVATIQNVNIVQSDLPVKVQAVDVDTRIFSTTCGLLFQCPESVQREPPLASDLRLLGLVPYTGERSWTEEDGRNVKLMLTQLPKDYFLQSKIQFATAGTLYVRDLVAIVYEDQLDVHLPRLNLAEELVKTTLAKRCEKAANMILNFFGEVFIEKDIGEKEEKDVLEQKLLETKPTIEDASNNQTAKPSVKTKEGAGPKSKKEPIAVLNECFVNCALLQKGDPTSSSRQDSTQAGIDPVNQAQTQSPIPHMVVRPLIYHQNTTTWEFDLYVIGGDYDFGYLNEDSDESEDEDSDESEDEEQNLDDIDR</sequence>
<feature type="region of interest" description="Disordered" evidence="8">
    <location>
        <begin position="760"/>
        <end position="785"/>
    </location>
</feature>
<feature type="region of interest" description="Disordered" evidence="8">
    <location>
        <begin position="864"/>
        <end position="892"/>
    </location>
</feature>
<dbReference type="EMBL" id="JAMKOV010000057">
    <property type="protein sequence ID" value="KAI8034820.1"/>
    <property type="molecule type" value="Genomic_DNA"/>
</dbReference>
<keyword evidence="6" id="KW-0067">ATP-binding</keyword>
<reference evidence="10" key="1">
    <citation type="journal article" date="2023" name="Genome Biol. Evol.">
        <title>Long-read-based Genome Assembly of Drosophila gunungcola Reveals Fewer Chemosensory Genes in Flower-breeding Species.</title>
        <authorList>
            <person name="Negi A."/>
            <person name="Liao B.Y."/>
            <person name="Yeh S.D."/>
        </authorList>
    </citation>
    <scope>NUCLEOTIDE SEQUENCE</scope>
    <source>
        <strain evidence="10">Sukarami</strain>
    </source>
</reference>
<evidence type="ECO:0000256" key="3">
    <source>
        <dbReference type="ARBA" id="ARBA00022741"/>
    </source>
</evidence>
<dbReference type="AlphaFoldDB" id="A0A9Q0BKC9"/>
<dbReference type="SUPFAM" id="SSF52540">
    <property type="entry name" value="P-loop containing nucleoside triphosphate hydrolases"/>
    <property type="match status" value="1"/>
</dbReference>
<evidence type="ECO:0000259" key="9">
    <source>
        <dbReference type="PROSITE" id="PS51192"/>
    </source>
</evidence>
<dbReference type="InterPro" id="IPR011545">
    <property type="entry name" value="DEAD/DEAH_box_helicase_dom"/>
</dbReference>
<evidence type="ECO:0000313" key="10">
    <source>
        <dbReference type="EMBL" id="KAI8034820.1"/>
    </source>
</evidence>
<dbReference type="OrthoDB" id="249932at2759"/>
<evidence type="ECO:0000256" key="4">
    <source>
        <dbReference type="ARBA" id="ARBA00022801"/>
    </source>
</evidence>
<dbReference type="GO" id="GO:0016787">
    <property type="term" value="F:hydrolase activity"/>
    <property type="evidence" value="ECO:0007669"/>
    <property type="project" value="UniProtKB-KW"/>
</dbReference>
<accession>A0A9Q0BKC9</accession>
<dbReference type="PANTHER" id="PTHR22655">
    <property type="entry name" value="ATP-DEPENDENT RNA HELICASE TDRD12-RELATED"/>
    <property type="match status" value="1"/>
</dbReference>
<feature type="compositionally biased region" description="Acidic residues" evidence="8">
    <location>
        <begin position="867"/>
        <end position="892"/>
    </location>
</feature>
<evidence type="ECO:0000256" key="8">
    <source>
        <dbReference type="SAM" id="MobiDB-lite"/>
    </source>
</evidence>
<keyword evidence="11" id="KW-1185">Reference proteome</keyword>
<keyword evidence="4" id="KW-0378">Hydrolase</keyword>
<dbReference type="Pfam" id="PF00270">
    <property type="entry name" value="DEAD"/>
    <property type="match status" value="1"/>
</dbReference>
<dbReference type="PROSITE" id="PS51192">
    <property type="entry name" value="HELICASE_ATP_BIND_1"/>
    <property type="match status" value="1"/>
</dbReference>
<dbReference type="EC" id="3.6.4.13" evidence="1"/>
<dbReference type="GO" id="GO:0003676">
    <property type="term" value="F:nucleic acid binding"/>
    <property type="evidence" value="ECO:0007669"/>
    <property type="project" value="InterPro"/>
</dbReference>
<evidence type="ECO:0000313" key="11">
    <source>
        <dbReference type="Proteomes" id="UP001059596"/>
    </source>
</evidence>
<feature type="compositionally biased region" description="Basic and acidic residues" evidence="8">
    <location>
        <begin position="775"/>
        <end position="785"/>
    </location>
</feature>
<evidence type="ECO:0000256" key="7">
    <source>
        <dbReference type="ARBA" id="ARBA00047984"/>
    </source>
</evidence>
<dbReference type="GO" id="GO:0042078">
    <property type="term" value="P:germ-line stem cell division"/>
    <property type="evidence" value="ECO:0007669"/>
    <property type="project" value="TreeGrafter"/>
</dbReference>
<organism evidence="10 11">
    <name type="scientific">Drosophila gunungcola</name>
    <name type="common">fruit fly</name>
    <dbReference type="NCBI Taxonomy" id="103775"/>
    <lineage>
        <taxon>Eukaryota</taxon>
        <taxon>Metazoa</taxon>
        <taxon>Ecdysozoa</taxon>
        <taxon>Arthropoda</taxon>
        <taxon>Hexapoda</taxon>
        <taxon>Insecta</taxon>
        <taxon>Pterygota</taxon>
        <taxon>Neoptera</taxon>
        <taxon>Endopterygota</taxon>
        <taxon>Diptera</taxon>
        <taxon>Brachycera</taxon>
        <taxon>Muscomorpha</taxon>
        <taxon>Ephydroidea</taxon>
        <taxon>Drosophilidae</taxon>
        <taxon>Drosophila</taxon>
        <taxon>Sophophora</taxon>
    </lineage>
</organism>
<comment type="catalytic activity">
    <reaction evidence="7">
        <text>ATP + H2O = ADP + phosphate + H(+)</text>
        <dbReference type="Rhea" id="RHEA:13065"/>
        <dbReference type="ChEBI" id="CHEBI:15377"/>
        <dbReference type="ChEBI" id="CHEBI:15378"/>
        <dbReference type="ChEBI" id="CHEBI:30616"/>
        <dbReference type="ChEBI" id="CHEBI:43474"/>
        <dbReference type="ChEBI" id="CHEBI:456216"/>
        <dbReference type="EC" id="3.6.4.13"/>
    </reaction>
</comment>
<dbReference type="GO" id="GO:0003724">
    <property type="term" value="F:RNA helicase activity"/>
    <property type="evidence" value="ECO:0007669"/>
    <property type="project" value="UniProtKB-EC"/>
</dbReference>